<dbReference type="PROSITE" id="PS51873">
    <property type="entry name" value="TRIAD"/>
    <property type="match status" value="1"/>
</dbReference>
<feature type="region of interest" description="Disordered" evidence="14">
    <location>
        <begin position="1"/>
        <end position="58"/>
    </location>
</feature>
<dbReference type="InterPro" id="IPR013083">
    <property type="entry name" value="Znf_RING/FYVE/PHD"/>
</dbReference>
<dbReference type="AlphaFoldDB" id="A0A2G5EC53"/>
<dbReference type="InterPro" id="IPR031127">
    <property type="entry name" value="E3_UB_ligase_RBR"/>
</dbReference>
<keyword evidence="11" id="KW-0833">Ubl conjugation pathway</keyword>
<dbReference type="Pfam" id="PF19422">
    <property type="entry name" value="Ariadne"/>
    <property type="match status" value="1"/>
</dbReference>
<dbReference type="Gene3D" id="1.20.120.1750">
    <property type="match status" value="1"/>
</dbReference>
<dbReference type="InParanoid" id="A0A2G5EC53"/>
<dbReference type="FunFam" id="1.20.120.1750:FF:000005">
    <property type="entry name" value="RBR-type E3 ubiquitin transferase"/>
    <property type="match status" value="1"/>
</dbReference>
<dbReference type="Gene3D" id="3.30.40.10">
    <property type="entry name" value="Zinc/RING finger domain, C3HC4 (zinc finger)"/>
    <property type="match status" value="1"/>
</dbReference>
<dbReference type="SMART" id="SM00647">
    <property type="entry name" value="IBR"/>
    <property type="match status" value="2"/>
</dbReference>
<comment type="pathway">
    <text evidence="4">Protein modification; protein ubiquitination.</text>
</comment>
<evidence type="ECO:0000256" key="1">
    <source>
        <dbReference type="ARBA" id="ARBA00001798"/>
    </source>
</evidence>
<evidence type="ECO:0000313" key="17">
    <source>
        <dbReference type="EMBL" id="PIA53344.1"/>
    </source>
</evidence>
<comment type="cofactor">
    <cofactor evidence="2">
        <name>Zn(2+)</name>
        <dbReference type="ChEBI" id="CHEBI:29105"/>
    </cofactor>
</comment>
<dbReference type="STRING" id="218851.A0A2G5EC53"/>
<evidence type="ECO:0000313" key="18">
    <source>
        <dbReference type="Proteomes" id="UP000230069"/>
    </source>
</evidence>
<evidence type="ECO:0000256" key="7">
    <source>
        <dbReference type="ARBA" id="ARBA00022679"/>
    </source>
</evidence>
<evidence type="ECO:0000256" key="14">
    <source>
        <dbReference type="SAM" id="MobiDB-lite"/>
    </source>
</evidence>
<dbReference type="Pfam" id="PF21235">
    <property type="entry name" value="UBA_ARI1"/>
    <property type="match status" value="1"/>
</dbReference>
<dbReference type="InterPro" id="IPR001841">
    <property type="entry name" value="Znf_RING"/>
</dbReference>
<comment type="catalytic activity">
    <reaction evidence="1">
        <text>[E2 ubiquitin-conjugating enzyme]-S-ubiquitinyl-L-cysteine + [acceptor protein]-L-lysine = [E2 ubiquitin-conjugating enzyme]-L-cysteine + [acceptor protein]-N(6)-ubiquitinyl-L-lysine.</text>
        <dbReference type="EC" id="2.3.2.31"/>
    </reaction>
</comment>
<gene>
    <name evidence="17" type="ORF">AQUCO_00900132v1</name>
</gene>
<dbReference type="Pfam" id="PF22191">
    <property type="entry name" value="IBR_1"/>
    <property type="match status" value="1"/>
</dbReference>
<evidence type="ECO:0000256" key="4">
    <source>
        <dbReference type="ARBA" id="ARBA00004906"/>
    </source>
</evidence>
<name>A0A2G5EC53_AQUCA</name>
<evidence type="ECO:0000256" key="3">
    <source>
        <dbReference type="ARBA" id="ARBA00003976"/>
    </source>
</evidence>
<dbReference type="CDD" id="cd22583">
    <property type="entry name" value="Rcat_RBR_ARI7-like"/>
    <property type="match status" value="1"/>
</dbReference>
<evidence type="ECO:0000256" key="9">
    <source>
        <dbReference type="ARBA" id="ARBA00022737"/>
    </source>
</evidence>
<keyword evidence="7" id="KW-0808">Transferase</keyword>
<dbReference type="EC" id="2.3.2.31" evidence="6"/>
<feature type="domain" description="RING-type" evidence="16">
    <location>
        <begin position="139"/>
        <end position="351"/>
    </location>
</feature>
<dbReference type="InterPro" id="IPR048962">
    <property type="entry name" value="ARIH1-like_UBL"/>
</dbReference>
<evidence type="ECO:0000256" key="13">
    <source>
        <dbReference type="PROSITE-ProRule" id="PRU00175"/>
    </source>
</evidence>
<keyword evidence="12" id="KW-0862">Zinc</keyword>
<organism evidence="17 18">
    <name type="scientific">Aquilegia coerulea</name>
    <name type="common">Rocky mountain columbine</name>
    <dbReference type="NCBI Taxonomy" id="218851"/>
    <lineage>
        <taxon>Eukaryota</taxon>
        <taxon>Viridiplantae</taxon>
        <taxon>Streptophyta</taxon>
        <taxon>Embryophyta</taxon>
        <taxon>Tracheophyta</taxon>
        <taxon>Spermatophyta</taxon>
        <taxon>Magnoliopsida</taxon>
        <taxon>Ranunculales</taxon>
        <taxon>Ranunculaceae</taxon>
        <taxon>Thalictroideae</taxon>
        <taxon>Aquilegia</taxon>
    </lineage>
</organism>
<reference evidence="17 18" key="1">
    <citation type="submission" date="2017-09" db="EMBL/GenBank/DDBJ databases">
        <title>WGS assembly of Aquilegia coerulea Goldsmith.</title>
        <authorList>
            <person name="Hodges S."/>
            <person name="Kramer E."/>
            <person name="Nordborg M."/>
            <person name="Tomkins J."/>
            <person name="Borevitz J."/>
            <person name="Derieg N."/>
            <person name="Yan J."/>
            <person name="Mihaltcheva S."/>
            <person name="Hayes R.D."/>
            <person name="Rokhsar D."/>
        </authorList>
    </citation>
    <scope>NUCLEOTIDE SEQUENCE [LARGE SCALE GENOMIC DNA]</scope>
    <source>
        <strain evidence="18">cv. Goldsmith</strain>
    </source>
</reference>
<dbReference type="SUPFAM" id="SSF57850">
    <property type="entry name" value="RING/U-box"/>
    <property type="match status" value="3"/>
</dbReference>
<evidence type="ECO:0000256" key="5">
    <source>
        <dbReference type="ARBA" id="ARBA00005884"/>
    </source>
</evidence>
<feature type="compositionally biased region" description="Acidic residues" evidence="14">
    <location>
        <begin position="29"/>
        <end position="58"/>
    </location>
</feature>
<evidence type="ECO:0000259" key="16">
    <source>
        <dbReference type="PROSITE" id="PS51873"/>
    </source>
</evidence>
<dbReference type="PROSITE" id="PS50089">
    <property type="entry name" value="ZF_RING_2"/>
    <property type="match status" value="1"/>
</dbReference>
<dbReference type="OrthoDB" id="10009520at2759"/>
<evidence type="ECO:0000256" key="8">
    <source>
        <dbReference type="ARBA" id="ARBA00022723"/>
    </source>
</evidence>
<dbReference type="PANTHER" id="PTHR11685">
    <property type="entry name" value="RBR FAMILY RING FINGER AND IBR DOMAIN-CONTAINING"/>
    <property type="match status" value="1"/>
</dbReference>
<dbReference type="FunFam" id="3.30.40.10:FF:000019">
    <property type="entry name" value="RBR-type E3 ubiquitin transferase"/>
    <property type="match status" value="1"/>
</dbReference>
<comment type="function">
    <text evidence="3">Might act as an E3 ubiquitin-protein ligase, or as part of E3 complex, which accepts ubiquitin from specific E2 ubiquitin-conjugating enzymes and then transfers it to substrates.</text>
</comment>
<dbReference type="Proteomes" id="UP000230069">
    <property type="component" value="Unassembled WGS sequence"/>
</dbReference>
<proteinExistence type="inferred from homology"/>
<evidence type="ECO:0000256" key="2">
    <source>
        <dbReference type="ARBA" id="ARBA00001947"/>
    </source>
</evidence>
<dbReference type="GO" id="GO:0008270">
    <property type="term" value="F:zinc ion binding"/>
    <property type="evidence" value="ECO:0007669"/>
    <property type="project" value="UniProtKB-KW"/>
</dbReference>
<accession>A0A2G5EC53</accession>
<keyword evidence="18" id="KW-1185">Reference proteome</keyword>
<dbReference type="InterPro" id="IPR044066">
    <property type="entry name" value="TRIAD_supradom"/>
</dbReference>
<keyword evidence="10 13" id="KW-0863">Zinc-finger</keyword>
<dbReference type="GO" id="GO:0061630">
    <property type="term" value="F:ubiquitin protein ligase activity"/>
    <property type="evidence" value="ECO:0007669"/>
    <property type="project" value="UniProtKB-EC"/>
</dbReference>
<evidence type="ECO:0000256" key="12">
    <source>
        <dbReference type="ARBA" id="ARBA00022833"/>
    </source>
</evidence>
<evidence type="ECO:0000259" key="15">
    <source>
        <dbReference type="PROSITE" id="PS50089"/>
    </source>
</evidence>
<dbReference type="InterPro" id="IPR002867">
    <property type="entry name" value="IBR_dom"/>
</dbReference>
<dbReference type="InterPro" id="IPR045840">
    <property type="entry name" value="Ariadne"/>
</dbReference>
<feature type="compositionally biased region" description="Acidic residues" evidence="14">
    <location>
        <begin position="1"/>
        <end position="21"/>
    </location>
</feature>
<dbReference type="Pfam" id="PF01485">
    <property type="entry name" value="IBR"/>
    <property type="match status" value="1"/>
</dbReference>
<feature type="domain" description="RING-type" evidence="15">
    <location>
        <begin position="143"/>
        <end position="187"/>
    </location>
</feature>
<evidence type="ECO:0000256" key="6">
    <source>
        <dbReference type="ARBA" id="ARBA00012251"/>
    </source>
</evidence>
<evidence type="ECO:0000256" key="10">
    <source>
        <dbReference type="ARBA" id="ARBA00022771"/>
    </source>
</evidence>
<dbReference type="Pfam" id="PF13923">
    <property type="entry name" value="zf-C3HC4_2"/>
    <property type="match status" value="1"/>
</dbReference>
<keyword evidence="8" id="KW-0479">Metal-binding</keyword>
<dbReference type="EMBL" id="KZ305026">
    <property type="protein sequence ID" value="PIA53344.1"/>
    <property type="molecule type" value="Genomic_DNA"/>
</dbReference>
<dbReference type="GO" id="GO:0016567">
    <property type="term" value="P:protein ubiquitination"/>
    <property type="evidence" value="ECO:0007669"/>
    <property type="project" value="InterPro"/>
</dbReference>
<sequence length="572" mass="65757">MDSEDDLADAYDEFYSEEEEEVINKNGEGDDDADYGYDYDDEEDDDEGSDDYVAEDDEPVDPTLNFTVWSEDDIRSHQEKDITEICDVLPVSRVSASLLLYHYKWNVTKVLDDWFANEENVRMTIGLLEKPVVQYPDAMKLICAICFDRFRRRRMYTASCGHPFCSSCWKGYITTSINDGPGCLMLRCPEPSCCAAVDQDLVNNMLTSDKEKEKYCRYVLRSYVESRKNIKWCPAAGCDFAVEVGSGSYDVSCKCTHNFCWNCNEEAHRPVQCSTVAEWVLKNSAESENTNWILANSKPCPKCSRPIEKNHGCMHMTCTPPCKFEFCWLCLGQWSDHGEATGGYYACNRYEKAKQAGTFNAAEQKRKLAKQSLEKYTHYFERWSNNELSRKQAVAYLQQMQDVHINNLSDKHCQTVSQLQFIVEAWLQIIECRRVLKWTYAYGYYLPDHSKYAKTKKQFFELVQGEAESALERLHHCAEVDMKLYLDAEGPREDFNVFRTNLANLTKITRTFFENLVRALENDLAEVDSPAYCRNTVSEKGPSGKAATHAENKEEVEEFFGTSCLAVVLNQT</sequence>
<dbReference type="CDD" id="cd20346">
    <property type="entry name" value="BRcat_RBR_ANKIB1"/>
    <property type="match status" value="1"/>
</dbReference>
<comment type="similarity">
    <text evidence="5">Belongs to the RBR family. Ariadne subfamily.</text>
</comment>
<protein>
    <recommendedName>
        <fullName evidence="6">RBR-type E3 ubiquitin transferase</fullName>
        <ecNumber evidence="6">2.3.2.31</ecNumber>
    </recommendedName>
</protein>
<evidence type="ECO:0000256" key="11">
    <source>
        <dbReference type="ARBA" id="ARBA00022786"/>
    </source>
</evidence>
<keyword evidence="9" id="KW-0677">Repeat</keyword>